<feature type="transmembrane region" description="Helical" evidence="6">
    <location>
        <begin position="82"/>
        <end position="101"/>
    </location>
</feature>
<proteinExistence type="inferred from homology"/>
<evidence type="ECO:0000256" key="4">
    <source>
        <dbReference type="ARBA" id="ARBA00022989"/>
    </source>
</evidence>
<evidence type="ECO:0000256" key="7">
    <source>
        <dbReference type="SAM" id="MobiDB-lite"/>
    </source>
</evidence>
<feature type="transmembrane region" description="Helical" evidence="6">
    <location>
        <begin position="184"/>
        <end position="217"/>
    </location>
</feature>
<feature type="compositionally biased region" description="Basic and acidic residues" evidence="7">
    <location>
        <begin position="20"/>
        <end position="30"/>
    </location>
</feature>
<comment type="similarity">
    <text evidence="6">Belongs to the binding-protein-dependent transport system permease family.</text>
</comment>
<dbReference type="PANTHER" id="PTHR30177:SF4">
    <property type="entry name" value="OSMOPROTECTANT IMPORT PERMEASE PROTEIN OSMW"/>
    <property type="match status" value="1"/>
</dbReference>
<keyword evidence="3 6" id="KW-0812">Transmembrane</keyword>
<organism evidence="9 10">
    <name type="scientific">Actinomadura violacea</name>
    <dbReference type="NCBI Taxonomy" id="2819934"/>
    <lineage>
        <taxon>Bacteria</taxon>
        <taxon>Bacillati</taxon>
        <taxon>Actinomycetota</taxon>
        <taxon>Actinomycetes</taxon>
        <taxon>Streptosporangiales</taxon>
        <taxon>Thermomonosporaceae</taxon>
        <taxon>Actinomadura</taxon>
    </lineage>
</organism>
<dbReference type="CDD" id="cd06261">
    <property type="entry name" value="TM_PBP2"/>
    <property type="match status" value="1"/>
</dbReference>
<dbReference type="InterPro" id="IPR000515">
    <property type="entry name" value="MetI-like"/>
</dbReference>
<keyword evidence="2 6" id="KW-0813">Transport</keyword>
<evidence type="ECO:0000313" key="9">
    <source>
        <dbReference type="EMBL" id="MBO2457727.1"/>
    </source>
</evidence>
<feature type="transmembrane region" description="Helical" evidence="6">
    <location>
        <begin position="237"/>
        <end position="257"/>
    </location>
</feature>
<keyword evidence="4 6" id="KW-1133">Transmembrane helix</keyword>
<feature type="domain" description="ABC transmembrane type-1" evidence="8">
    <location>
        <begin position="76"/>
        <end position="257"/>
    </location>
</feature>
<evidence type="ECO:0000256" key="1">
    <source>
        <dbReference type="ARBA" id="ARBA00004141"/>
    </source>
</evidence>
<evidence type="ECO:0000256" key="6">
    <source>
        <dbReference type="RuleBase" id="RU363032"/>
    </source>
</evidence>
<evidence type="ECO:0000313" key="10">
    <source>
        <dbReference type="Proteomes" id="UP000680206"/>
    </source>
</evidence>
<reference evidence="9 10" key="1">
    <citation type="submission" date="2021-03" db="EMBL/GenBank/DDBJ databases">
        <title>Actinomadura violae sp. nov., isolated from lichen in Thailand.</title>
        <authorList>
            <person name="Kanchanasin P."/>
            <person name="Saeng-In P."/>
            <person name="Phongsopitanun W."/>
            <person name="Yuki M."/>
            <person name="Kudo T."/>
            <person name="Ohkuma M."/>
            <person name="Tanasupawat S."/>
        </authorList>
    </citation>
    <scope>NUCLEOTIDE SEQUENCE [LARGE SCALE GENOMIC DNA]</scope>
    <source>
        <strain evidence="9 10">LCR2-06</strain>
    </source>
</reference>
<feature type="region of interest" description="Disordered" evidence="7">
    <location>
        <begin position="1"/>
        <end position="32"/>
    </location>
</feature>
<evidence type="ECO:0000259" key="8">
    <source>
        <dbReference type="PROSITE" id="PS50928"/>
    </source>
</evidence>
<accession>A0ABS3RM27</accession>
<keyword evidence="5 6" id="KW-0472">Membrane</keyword>
<protein>
    <submittedName>
        <fullName evidence="9">ABC transporter permease</fullName>
    </submittedName>
</protein>
<dbReference type="SUPFAM" id="SSF161098">
    <property type="entry name" value="MetI-like"/>
    <property type="match status" value="1"/>
</dbReference>
<keyword evidence="10" id="KW-1185">Reference proteome</keyword>
<dbReference type="Proteomes" id="UP000680206">
    <property type="component" value="Unassembled WGS sequence"/>
</dbReference>
<sequence length="269" mass="27617">MSVTTMLDGRPDDPSGGGAARDEAAGEKPRRSVAGMVATPAVLVLATAALFAYLHGRHLDAIERRSINGDVITQRFVEHIELVAASTALVLAVAIPLGVLLTRPGLRALSAPFLALANVGQAVPSIGVLVLLAVTVGIGFQKAVIALILVSALPVLRNTMVGLQGVDRSLIDAGRGIGLSRTAVLLRVELPLAVPVILASVRVAVILNVGSATLAAFTNAGGLGDLINTGIALNRTPILLTGSVLTAVLAMAADWLIGIVDHYLRPRGI</sequence>
<gene>
    <name evidence="9" type="ORF">J4709_09085</name>
</gene>
<evidence type="ECO:0000256" key="5">
    <source>
        <dbReference type="ARBA" id="ARBA00023136"/>
    </source>
</evidence>
<evidence type="ECO:0000256" key="2">
    <source>
        <dbReference type="ARBA" id="ARBA00022448"/>
    </source>
</evidence>
<dbReference type="EMBL" id="JAGEPF010000005">
    <property type="protein sequence ID" value="MBO2457727.1"/>
    <property type="molecule type" value="Genomic_DNA"/>
</dbReference>
<evidence type="ECO:0000256" key="3">
    <source>
        <dbReference type="ARBA" id="ARBA00022692"/>
    </source>
</evidence>
<dbReference type="InterPro" id="IPR051204">
    <property type="entry name" value="ABC_transp_perm/SBD"/>
</dbReference>
<feature type="transmembrane region" description="Helical" evidence="6">
    <location>
        <begin position="33"/>
        <end position="54"/>
    </location>
</feature>
<name>A0ABS3RM27_9ACTN</name>
<dbReference type="Pfam" id="PF00528">
    <property type="entry name" value="BPD_transp_1"/>
    <property type="match status" value="1"/>
</dbReference>
<dbReference type="InterPro" id="IPR035906">
    <property type="entry name" value="MetI-like_sf"/>
</dbReference>
<dbReference type="PROSITE" id="PS50928">
    <property type="entry name" value="ABC_TM1"/>
    <property type="match status" value="1"/>
</dbReference>
<dbReference type="PANTHER" id="PTHR30177">
    <property type="entry name" value="GLYCINE BETAINE/L-PROLINE TRANSPORT SYSTEM PERMEASE PROTEIN PROW"/>
    <property type="match status" value="1"/>
</dbReference>
<comment type="caution">
    <text evidence="9">The sequence shown here is derived from an EMBL/GenBank/DDBJ whole genome shotgun (WGS) entry which is preliminary data.</text>
</comment>
<dbReference type="Gene3D" id="1.10.3720.10">
    <property type="entry name" value="MetI-like"/>
    <property type="match status" value="1"/>
</dbReference>
<comment type="subcellular location">
    <subcellularLocation>
        <location evidence="6">Cell membrane</location>
        <topology evidence="6">Multi-pass membrane protein</topology>
    </subcellularLocation>
    <subcellularLocation>
        <location evidence="1">Membrane</location>
        <topology evidence="1">Multi-pass membrane protein</topology>
    </subcellularLocation>
</comment>
<dbReference type="RefSeq" id="WP_208239043.1">
    <property type="nucleotide sequence ID" value="NZ_JAGEPF010000005.1"/>
</dbReference>